<accession>A0ABQ5R0C8</accession>
<dbReference type="EMBL" id="BSDI01000031">
    <property type="protein sequence ID" value="GLI00259.1"/>
    <property type="molecule type" value="Genomic_DNA"/>
</dbReference>
<feature type="region of interest" description="Disordered" evidence="1">
    <location>
        <begin position="403"/>
        <end position="422"/>
    </location>
</feature>
<dbReference type="SUPFAM" id="SSF56574">
    <property type="entry name" value="Serpins"/>
    <property type="match status" value="1"/>
</dbReference>
<evidence type="ECO:0000313" key="3">
    <source>
        <dbReference type="Proteomes" id="UP001144280"/>
    </source>
</evidence>
<name>A0ABQ5R0C8_9ACTN</name>
<comment type="caution">
    <text evidence="2">The sequence shown here is derived from an EMBL/GenBank/DDBJ whole genome shotgun (WGS) entry which is preliminary data.</text>
</comment>
<evidence type="ECO:0000256" key="1">
    <source>
        <dbReference type="SAM" id="MobiDB-lite"/>
    </source>
</evidence>
<keyword evidence="3" id="KW-1185">Reference proteome</keyword>
<dbReference type="InterPro" id="IPR042178">
    <property type="entry name" value="Serpin_sf_1"/>
</dbReference>
<organism evidence="2 3">
    <name type="scientific">Phytohabitans aurantiacus</name>
    <dbReference type="NCBI Taxonomy" id="3016789"/>
    <lineage>
        <taxon>Bacteria</taxon>
        <taxon>Bacillati</taxon>
        <taxon>Actinomycetota</taxon>
        <taxon>Actinomycetes</taxon>
        <taxon>Micromonosporales</taxon>
        <taxon>Micromonosporaceae</taxon>
    </lineage>
</organism>
<reference evidence="2" key="1">
    <citation type="submission" date="2022-12" db="EMBL/GenBank/DDBJ databases">
        <title>New Phytohabitans aurantiacus sp. RD004123 nov., an actinomycete isolated from soil.</title>
        <authorList>
            <person name="Triningsih D.W."/>
            <person name="Harunari E."/>
            <person name="Igarashi Y."/>
        </authorList>
    </citation>
    <scope>NUCLEOTIDE SEQUENCE</scope>
    <source>
        <strain evidence="2">RD004123</strain>
    </source>
</reference>
<evidence type="ECO:0000313" key="2">
    <source>
        <dbReference type="EMBL" id="GLI00259.1"/>
    </source>
</evidence>
<protein>
    <recommendedName>
        <fullName evidence="4">Serpin domain-containing protein</fullName>
    </recommendedName>
</protein>
<dbReference type="InterPro" id="IPR036186">
    <property type="entry name" value="Serpin_sf"/>
</dbReference>
<gene>
    <name evidence="2" type="ORF">Pa4123_55350</name>
</gene>
<dbReference type="Gene3D" id="3.30.497.10">
    <property type="entry name" value="Antithrombin, subunit I, domain 2"/>
    <property type="match status" value="1"/>
</dbReference>
<proteinExistence type="predicted"/>
<dbReference type="Proteomes" id="UP001144280">
    <property type="component" value="Unassembled WGS sequence"/>
</dbReference>
<evidence type="ECO:0008006" key="4">
    <source>
        <dbReference type="Google" id="ProtNLM"/>
    </source>
</evidence>
<sequence>MVRMASEMYGPLARYAARFHASVGDRHHVASPIGAWLLLALCGPASTGAARNELAEVLGTDVESAAAAARALLEAPHPLVPSATAVWNRPGVQTPALKQWLGTLPGSTQTGSLPEQARLDAWVRDHTLGLIGEFPLELRPETVLLLASALATKVSWDLPFEVTPAVALGADSAWAGRLSTVLRTPEQGHVAYIAPTERAGDVIVHVGSAKANTDWSVTTGLAVVSVAAAPGVSAADVLAAAYEVGPAAIRSDPRPRRSLYDLPLGDYPLWTIREEPTNDGITERHQAVLPAWSARDDHDLTPDALGFPAATRAMAGLLGVEKPPFEARQSAVARYGRYGFEAAAATGFATFDGVPPPGVVRIAELRFGHPYAVLAVAVDRRWEDGETIRGAWDGVPVFSGWVSEPSDVPPEEAAGDHTGQLT</sequence>